<sequence>MKVQYVSDDHEVFDSAGACRAHEIALQFASDEENVDLKEFEDLNSARLAFGNLLGARINGATVINDFTEEVADSRVIYALVQSKDYIRDLLERFDNVLECNK</sequence>
<gene>
    <name evidence="1" type="ORF">BcepSauron_137</name>
</gene>
<evidence type="ECO:0000313" key="1">
    <source>
        <dbReference type="EMBL" id="QBQ74517.1"/>
    </source>
</evidence>
<organism evidence="1 2">
    <name type="scientific">Burkholderia phage BcepSauron</name>
    <dbReference type="NCBI Taxonomy" id="2530033"/>
    <lineage>
        <taxon>Viruses</taxon>
        <taxon>Duplodnaviria</taxon>
        <taxon>Heunggongvirae</taxon>
        <taxon>Uroviricota</taxon>
        <taxon>Caudoviricetes</taxon>
        <taxon>Sarumanvirus</taxon>
        <taxon>Sarumanvirus bcepsauron</taxon>
    </lineage>
</organism>
<reference evidence="1 2" key="1">
    <citation type="submission" date="2019-02" db="EMBL/GenBank/DDBJ databases">
        <title>Complete genome sequence of Burkholderia cenocepacia phage BcepSauron.</title>
        <authorList>
            <person name="Park K."/>
            <person name="Gonzalez C."/>
            <person name="Liu M."/>
            <person name="Gill J."/>
        </authorList>
    </citation>
    <scope>NUCLEOTIDE SEQUENCE [LARGE SCALE GENOMIC DNA]</scope>
</reference>
<protein>
    <submittedName>
        <fullName evidence="1">Uncharacterized protein</fullName>
    </submittedName>
</protein>
<dbReference type="EMBL" id="MK552141">
    <property type="protein sequence ID" value="QBQ74517.1"/>
    <property type="molecule type" value="Genomic_DNA"/>
</dbReference>
<proteinExistence type="predicted"/>
<accession>A0A482MKG3</accession>
<evidence type="ECO:0000313" key="2">
    <source>
        <dbReference type="Proteomes" id="UP000301424"/>
    </source>
</evidence>
<keyword evidence="2" id="KW-1185">Reference proteome</keyword>
<name>A0A482MKG3_9CAUD</name>
<dbReference type="Proteomes" id="UP000301424">
    <property type="component" value="Segment"/>
</dbReference>